<organism evidence="2 4">
    <name type="scientific">Didymodactylos carnosus</name>
    <dbReference type="NCBI Taxonomy" id="1234261"/>
    <lineage>
        <taxon>Eukaryota</taxon>
        <taxon>Metazoa</taxon>
        <taxon>Spiralia</taxon>
        <taxon>Gnathifera</taxon>
        <taxon>Rotifera</taxon>
        <taxon>Eurotatoria</taxon>
        <taxon>Bdelloidea</taxon>
        <taxon>Philodinida</taxon>
        <taxon>Philodinidae</taxon>
        <taxon>Didymodactylos</taxon>
    </lineage>
</organism>
<evidence type="ECO:0000313" key="3">
    <source>
        <dbReference type="EMBL" id="CAF4360752.1"/>
    </source>
</evidence>
<evidence type="ECO:0000313" key="4">
    <source>
        <dbReference type="Proteomes" id="UP000663829"/>
    </source>
</evidence>
<evidence type="ECO:0000313" key="2">
    <source>
        <dbReference type="EMBL" id="CAF1498786.1"/>
    </source>
</evidence>
<accession>A0A815T5Z9</accession>
<dbReference type="OrthoDB" id="8193306at2759"/>
<feature type="region of interest" description="Disordered" evidence="1">
    <location>
        <begin position="93"/>
        <end position="120"/>
    </location>
</feature>
<proteinExistence type="predicted"/>
<reference evidence="2" key="1">
    <citation type="submission" date="2021-02" db="EMBL/GenBank/DDBJ databases">
        <authorList>
            <person name="Nowell W R."/>
        </authorList>
    </citation>
    <scope>NUCLEOTIDE SEQUENCE</scope>
</reference>
<dbReference type="EMBL" id="CAJNOQ010022260">
    <property type="protein sequence ID" value="CAF1498786.1"/>
    <property type="molecule type" value="Genomic_DNA"/>
</dbReference>
<sequence length="335" mass="38548">MATSSIQTSSPSSHDEMNFDQLFTIYHIDCRASVEQAQERILEFFGVPSTENNTYFIQSKIKNFIAKKKDKFDEWRKHRSAAHHKEKFLAPAILKGEFPDKPKPPKRPTQNFTEVGPRQKRQKLNDLNSELDDFATDNGVTVNQVIGYLLHQRNYNINKHLAQIGDELYKKGDVEELTKFNMNVDGALALKTHINLSRSNLDFIKTFQKDFVQIPNRNIIREHSQKLVPEITECREKRGIMVGNSKETIELTISRILERLTQMNIVLPSKLTYKYKTGHDGAGSQSVYRSLDNPMNDPNIFAKMFVPLSLTNTQTDEVVWKNDTPNSAFYTSLYG</sequence>
<protein>
    <submittedName>
        <fullName evidence="2">Uncharacterized protein</fullName>
    </submittedName>
</protein>
<evidence type="ECO:0000256" key="1">
    <source>
        <dbReference type="SAM" id="MobiDB-lite"/>
    </source>
</evidence>
<dbReference type="EMBL" id="CAJOBC010087769">
    <property type="protein sequence ID" value="CAF4360752.1"/>
    <property type="molecule type" value="Genomic_DNA"/>
</dbReference>
<gene>
    <name evidence="2" type="ORF">GPM918_LOCUS36586</name>
    <name evidence="3" type="ORF">SRO942_LOCUS37327</name>
</gene>
<keyword evidence="4" id="KW-1185">Reference proteome</keyword>
<dbReference type="AlphaFoldDB" id="A0A815T5Z9"/>
<name>A0A815T5Z9_9BILA</name>
<dbReference type="Proteomes" id="UP000663829">
    <property type="component" value="Unassembled WGS sequence"/>
</dbReference>
<comment type="caution">
    <text evidence="2">The sequence shown here is derived from an EMBL/GenBank/DDBJ whole genome shotgun (WGS) entry which is preliminary data.</text>
</comment>
<dbReference type="Proteomes" id="UP000681722">
    <property type="component" value="Unassembled WGS sequence"/>
</dbReference>